<dbReference type="Proteomes" id="UP000198304">
    <property type="component" value="Unassembled WGS sequence"/>
</dbReference>
<dbReference type="SUPFAM" id="SSF111369">
    <property type="entry name" value="HlyD-like secretion proteins"/>
    <property type="match status" value="1"/>
</dbReference>
<dbReference type="OrthoDB" id="9810430at2"/>
<evidence type="ECO:0000256" key="2">
    <source>
        <dbReference type="ARBA" id="ARBA00023054"/>
    </source>
</evidence>
<dbReference type="GO" id="GO:0015562">
    <property type="term" value="F:efflux transmembrane transporter activity"/>
    <property type="evidence" value="ECO:0007669"/>
    <property type="project" value="InterPro"/>
</dbReference>
<evidence type="ECO:0000259" key="5">
    <source>
        <dbReference type="Pfam" id="PF25967"/>
    </source>
</evidence>
<dbReference type="GO" id="GO:1990195">
    <property type="term" value="C:macrolide transmembrane transporter complex"/>
    <property type="evidence" value="ECO:0007669"/>
    <property type="project" value="InterPro"/>
</dbReference>
<evidence type="ECO:0000259" key="4">
    <source>
        <dbReference type="Pfam" id="PF25954"/>
    </source>
</evidence>
<evidence type="ECO:0000256" key="3">
    <source>
        <dbReference type="SAM" id="SignalP"/>
    </source>
</evidence>
<keyword evidence="8" id="KW-1185">Reference proteome</keyword>
<dbReference type="EMBL" id="FZOJ01000010">
    <property type="protein sequence ID" value="SNS43903.1"/>
    <property type="molecule type" value="Genomic_DNA"/>
</dbReference>
<sequence length="388" mass="42760">MKFHKKYALIAILIAAMLLQGCSKSLADEGQEILKPVKVKAVETENYSKTMEISGNVKPAQLIRTGFKSAGVIDYIHVEEGDMVREGQVLAALETYDYQLGVDAALAQYEAVERQSDSAINSGVNQAQASLDFVRTQYDRMKRLYEEGAIPKTTLEEVETQLVVAENKYQESLDAYAISEAKLKQVKTSLEVAETKLGDTVLKSPINGTVIQKLFEAGETVAAGYPTIVLGRLDTLEVEIGVPDTLIDTIKIGKKVDVLIYGIDKELQGSIINIDTIADQETRTFGVKVEIDNKDNRIRPGMIAKVIMNTDNVTTIMIPSNCIMNDPDGASIFVYKEEGYVEERSVVLGEVFGDKIEVLEGLEDGEKIVVEGHYRLINGDKVKVEVVE</sequence>
<dbReference type="AlphaFoldDB" id="A0A239EIP8"/>
<dbReference type="Gene3D" id="2.40.420.20">
    <property type="match status" value="1"/>
</dbReference>
<dbReference type="Pfam" id="PF25954">
    <property type="entry name" value="Beta-barrel_RND_2"/>
    <property type="match status" value="1"/>
</dbReference>
<evidence type="ECO:0000256" key="1">
    <source>
        <dbReference type="ARBA" id="ARBA00009477"/>
    </source>
</evidence>
<dbReference type="GO" id="GO:0030313">
    <property type="term" value="C:cell envelope"/>
    <property type="evidence" value="ECO:0007669"/>
    <property type="project" value="UniProtKB-SubCell"/>
</dbReference>
<feature type="signal peptide" evidence="3">
    <location>
        <begin position="1"/>
        <end position="27"/>
    </location>
</feature>
<dbReference type="Gene3D" id="6.10.140.1990">
    <property type="match status" value="1"/>
</dbReference>
<dbReference type="PANTHER" id="PTHR30469">
    <property type="entry name" value="MULTIDRUG RESISTANCE PROTEIN MDTA"/>
    <property type="match status" value="1"/>
</dbReference>
<dbReference type="Gene3D" id="2.40.50.100">
    <property type="match status" value="1"/>
</dbReference>
<accession>A0A239EIP8</accession>
<dbReference type="Pfam" id="PF25973">
    <property type="entry name" value="BSH_CzcB"/>
    <property type="match status" value="1"/>
</dbReference>
<keyword evidence="3" id="KW-0732">Signal</keyword>
<dbReference type="GO" id="GO:0019898">
    <property type="term" value="C:extrinsic component of membrane"/>
    <property type="evidence" value="ECO:0007669"/>
    <property type="project" value="InterPro"/>
</dbReference>
<dbReference type="InterPro" id="IPR058627">
    <property type="entry name" value="MdtA-like_C"/>
</dbReference>
<protein>
    <submittedName>
        <fullName evidence="7">RND family efflux transporter, MFP subunit</fullName>
    </submittedName>
</protein>
<dbReference type="GO" id="GO:1990281">
    <property type="term" value="C:efflux pump complex"/>
    <property type="evidence" value="ECO:0007669"/>
    <property type="project" value="TreeGrafter"/>
</dbReference>
<dbReference type="InterPro" id="IPR058647">
    <property type="entry name" value="BSH_CzcB-like"/>
</dbReference>
<keyword evidence="2" id="KW-0175">Coiled coil</keyword>
<organism evidence="7 8">
    <name type="scientific">Anaerovirgula multivorans</name>
    <dbReference type="NCBI Taxonomy" id="312168"/>
    <lineage>
        <taxon>Bacteria</taxon>
        <taxon>Bacillati</taxon>
        <taxon>Bacillota</taxon>
        <taxon>Clostridia</taxon>
        <taxon>Peptostreptococcales</taxon>
        <taxon>Natronincolaceae</taxon>
        <taxon>Anaerovirgula</taxon>
    </lineage>
</organism>
<dbReference type="InterPro" id="IPR006143">
    <property type="entry name" value="RND_pump_MFP"/>
</dbReference>
<dbReference type="PANTHER" id="PTHR30469:SF20">
    <property type="entry name" value="EFFLUX RND TRANSPORTER PERIPLASMIC ADAPTOR SUBUNIT"/>
    <property type="match status" value="1"/>
</dbReference>
<gene>
    <name evidence="7" type="ORF">SAMN05446037_101030</name>
</gene>
<dbReference type="PROSITE" id="PS51257">
    <property type="entry name" value="PROKAR_LIPOPROTEIN"/>
    <property type="match status" value="1"/>
</dbReference>
<evidence type="ECO:0000313" key="7">
    <source>
        <dbReference type="EMBL" id="SNS43903.1"/>
    </source>
</evidence>
<reference evidence="8" key="1">
    <citation type="submission" date="2017-06" db="EMBL/GenBank/DDBJ databases">
        <authorList>
            <person name="Varghese N."/>
            <person name="Submissions S."/>
        </authorList>
    </citation>
    <scope>NUCLEOTIDE SEQUENCE [LARGE SCALE GENOMIC DNA]</scope>
    <source>
        <strain evidence="8">SCA</strain>
    </source>
</reference>
<dbReference type="RefSeq" id="WP_089283071.1">
    <property type="nucleotide sequence ID" value="NZ_FZOJ01000010.1"/>
</dbReference>
<dbReference type="NCBIfam" id="TIGR01730">
    <property type="entry name" value="RND_mfp"/>
    <property type="match status" value="1"/>
</dbReference>
<evidence type="ECO:0000259" key="6">
    <source>
        <dbReference type="Pfam" id="PF25973"/>
    </source>
</evidence>
<feature type="domain" description="CzcB-like barrel-sandwich hybrid" evidence="6">
    <location>
        <begin position="70"/>
        <end position="223"/>
    </location>
</feature>
<proteinExistence type="inferred from homology"/>
<feature type="domain" description="Multidrug resistance protein MdtA-like C-terminal permuted SH3" evidence="5">
    <location>
        <begin position="316"/>
        <end position="372"/>
    </location>
</feature>
<dbReference type="Pfam" id="PF25967">
    <property type="entry name" value="RND-MFP_C"/>
    <property type="match status" value="1"/>
</dbReference>
<dbReference type="Gene3D" id="2.40.30.170">
    <property type="match status" value="1"/>
</dbReference>
<dbReference type="InterPro" id="IPR058792">
    <property type="entry name" value="Beta-barrel_RND_2"/>
</dbReference>
<feature type="chain" id="PRO_5013054199" evidence="3">
    <location>
        <begin position="28"/>
        <end position="388"/>
    </location>
</feature>
<feature type="domain" description="CusB-like beta-barrel" evidence="4">
    <location>
        <begin position="238"/>
        <end position="310"/>
    </location>
</feature>
<evidence type="ECO:0000313" key="8">
    <source>
        <dbReference type="Proteomes" id="UP000198304"/>
    </source>
</evidence>
<name>A0A239EIP8_9FIRM</name>
<dbReference type="InterPro" id="IPR030190">
    <property type="entry name" value="MacA_alpha-hairpin_sf"/>
</dbReference>
<dbReference type="GO" id="GO:1990961">
    <property type="term" value="P:xenobiotic detoxification by transmembrane export across the plasma membrane"/>
    <property type="evidence" value="ECO:0007669"/>
    <property type="project" value="InterPro"/>
</dbReference>
<comment type="similarity">
    <text evidence="1">Belongs to the membrane fusion protein (MFP) (TC 8.A.1) family.</text>
</comment>